<accession>A0A075M4W7</accession>
<reference evidence="2" key="1">
    <citation type="submission" date="2014-09" db="EMBL/GenBank/DDBJ databases">
        <title>Genomic characterization and comparison of seven Myoviridae bacteriophage infecting Bacillus thuringiensis.</title>
        <authorList>
            <person name="Sauder A.B."/>
            <person name="McKenzie Q.R."/>
            <person name="Temple L.M."/>
            <person name="Alexis B.K."/>
            <person name="Al-Atrache Z."/>
            <person name="Lewis L.O."/>
            <person name="Loesser-Casey K.E."/>
            <person name="Mitchell K.J."/>
        </authorList>
    </citation>
    <scope>NUCLEOTIDE SEQUENCE [LARGE SCALE GENOMIC DNA]</scope>
</reference>
<dbReference type="Proteomes" id="UP000028561">
    <property type="component" value="Segment"/>
</dbReference>
<protein>
    <submittedName>
        <fullName evidence="1">Uncharacterized protein</fullName>
    </submittedName>
</protein>
<dbReference type="RefSeq" id="YP_009056050.1">
    <property type="nucleotide sequence ID" value="NC_024788.1"/>
</dbReference>
<keyword evidence="2" id="KW-1185">Reference proteome</keyword>
<proteinExistence type="predicted"/>
<dbReference type="KEGG" id="vg:20283272"/>
<dbReference type="EMBL" id="KJ489402">
    <property type="protein sequence ID" value="AIF72161.1"/>
    <property type="molecule type" value="Genomic_DNA"/>
</dbReference>
<sequence length="57" mass="6983">MKTITAYIKGTNKHIELENRYQLGDIFHYKKKQYKVILLISVTMWIRELDESEYIYL</sequence>
<reference evidence="1 2" key="2">
    <citation type="journal article" date="2016" name="Virology (Lond)">
        <title>Genomic characterization and comparison of seven Myoviridae bacteriophage infecting Bacillus thuringiensis.</title>
        <authorList>
            <person name="Sauder A.B."/>
            <person name="Quinn M.R."/>
            <person name="Brouillette A."/>
            <person name="Caruso S."/>
            <person name="Cresawn S."/>
            <person name="Erill I."/>
            <person name="Lewis L."/>
            <person name="Loesser-Casey K."/>
            <person name="Pate M."/>
            <person name="Scott C."/>
            <person name="Stockwell S."/>
            <person name="Temple L."/>
        </authorList>
    </citation>
    <scope>NUCLEOTIDE SEQUENCE [LARGE SCALE GENOMIC DNA]</scope>
</reference>
<name>A0A075M4W7_9CAUD</name>
<evidence type="ECO:0000313" key="2">
    <source>
        <dbReference type="Proteomes" id="UP000028561"/>
    </source>
</evidence>
<evidence type="ECO:0000313" key="1">
    <source>
        <dbReference type="EMBL" id="AIF72161.1"/>
    </source>
</evidence>
<dbReference type="GeneID" id="20283272"/>
<organism evidence="1 2">
    <name type="scientific">Bacillus phage Riley</name>
    <dbReference type="NCBI Taxonomy" id="1486662"/>
    <lineage>
        <taxon>Viruses</taxon>
        <taxon>Duplodnaviria</taxon>
        <taxon>Heunggongvirae</taxon>
        <taxon>Uroviricota</taxon>
        <taxon>Caudoviricetes</taxon>
        <taxon>Herelleviridae</taxon>
        <taxon>Bastillevirinae</taxon>
        <taxon>Bequatrovirus</taxon>
        <taxon>Bequatrovirus riley</taxon>
    </lineage>
</organism>